<protein>
    <submittedName>
        <fullName evidence="9">Zinc transporter ZIP9</fullName>
    </submittedName>
</protein>
<evidence type="ECO:0000313" key="9">
    <source>
        <dbReference type="WBParaSite" id="ACRNAN_scaffold10981.g8264.t1"/>
    </source>
</evidence>
<dbReference type="GO" id="GO:0046873">
    <property type="term" value="F:metal ion transmembrane transporter activity"/>
    <property type="evidence" value="ECO:0007669"/>
    <property type="project" value="InterPro"/>
</dbReference>
<keyword evidence="8" id="KW-1185">Reference proteome</keyword>
<comment type="subcellular location">
    <subcellularLocation>
        <location evidence="1">Endomembrane system</location>
        <topology evidence="1">Multi-pass membrane protein</topology>
    </subcellularLocation>
    <subcellularLocation>
        <location evidence="2">Golgi apparatus membrane</location>
    </subcellularLocation>
</comment>
<dbReference type="Pfam" id="PF02535">
    <property type="entry name" value="Zip"/>
    <property type="match status" value="1"/>
</dbReference>
<dbReference type="InterPro" id="IPR003689">
    <property type="entry name" value="ZIP"/>
</dbReference>
<keyword evidence="6 7" id="KW-0472">Membrane</keyword>
<sequence length="365" mass="39401">MEGFILVLVLSLTMFLGSYCAGYIPLAITMSESRIRLLSIVGAGLLVGTSLAVILPEGLEALKNSPSVHHAHLSEPLHVEKVLLQAKSKDGPPRILPQNVQLNSNLIKSKNNELGEILQRRTREVKPEDEELQREEKETHEEIHEHLHGVENDDHGHDKNIGLALLSGFLFMMVVDQITRSSAKTGRHKVTATIGLVVHAAADGIAMGSASAINKSEIQFIVFMAIMLHKAPASFGLVSFLLMEGLDRLKVKSHLLVFSLSAPLATIVTYYILSGQENSGENSSSSTTGLLMLFSAGTFLYVAAVHVLPELLNSAKPEHNLLSQAPTSSGHSHSMGNAAHFTLKEMAAIIFGAVLPLIFASGHSH</sequence>
<feature type="transmembrane region" description="Helical" evidence="7">
    <location>
        <begin position="190"/>
        <end position="212"/>
    </location>
</feature>
<evidence type="ECO:0000256" key="2">
    <source>
        <dbReference type="ARBA" id="ARBA00004394"/>
    </source>
</evidence>
<feature type="transmembrane region" description="Helical" evidence="7">
    <location>
        <begin position="255"/>
        <end position="273"/>
    </location>
</feature>
<dbReference type="GO" id="GO:0006829">
    <property type="term" value="P:zinc ion transport"/>
    <property type="evidence" value="ECO:0007669"/>
    <property type="project" value="InterPro"/>
</dbReference>
<feature type="transmembrane region" description="Helical" evidence="7">
    <location>
        <begin position="6"/>
        <end position="28"/>
    </location>
</feature>
<feature type="transmembrane region" description="Helical" evidence="7">
    <location>
        <begin position="218"/>
        <end position="243"/>
    </location>
</feature>
<feature type="transmembrane region" description="Helical" evidence="7">
    <location>
        <begin position="341"/>
        <end position="360"/>
    </location>
</feature>
<dbReference type="InterPro" id="IPR045891">
    <property type="entry name" value="ZIP9"/>
</dbReference>
<dbReference type="Proteomes" id="UP000887540">
    <property type="component" value="Unplaced"/>
</dbReference>
<evidence type="ECO:0000256" key="3">
    <source>
        <dbReference type="ARBA" id="ARBA00022692"/>
    </source>
</evidence>
<dbReference type="GO" id="GO:0000139">
    <property type="term" value="C:Golgi membrane"/>
    <property type="evidence" value="ECO:0007669"/>
    <property type="project" value="UniProtKB-SubCell"/>
</dbReference>
<name>A0A914CIC8_9BILA</name>
<evidence type="ECO:0000256" key="1">
    <source>
        <dbReference type="ARBA" id="ARBA00004127"/>
    </source>
</evidence>
<accession>A0A914CIC8</accession>
<evidence type="ECO:0000256" key="7">
    <source>
        <dbReference type="SAM" id="Phobius"/>
    </source>
</evidence>
<evidence type="ECO:0000256" key="4">
    <source>
        <dbReference type="ARBA" id="ARBA00022989"/>
    </source>
</evidence>
<dbReference type="PANTHER" id="PTHR16133">
    <property type="entry name" value="SOLUTE CARRIER FAMILY 39 ZINC TRANSPORTER , MEMBER 9-RELATED"/>
    <property type="match status" value="1"/>
</dbReference>
<dbReference type="PANTHER" id="PTHR16133:SF0">
    <property type="entry name" value="ZINC_IRON REGULATED TRANSPORTER-RELATED PROTEIN 102B, ISOFORM E"/>
    <property type="match status" value="1"/>
</dbReference>
<feature type="transmembrane region" description="Helical" evidence="7">
    <location>
        <begin position="35"/>
        <end position="55"/>
    </location>
</feature>
<organism evidence="8 9">
    <name type="scientific">Acrobeloides nanus</name>
    <dbReference type="NCBI Taxonomy" id="290746"/>
    <lineage>
        <taxon>Eukaryota</taxon>
        <taxon>Metazoa</taxon>
        <taxon>Ecdysozoa</taxon>
        <taxon>Nematoda</taxon>
        <taxon>Chromadorea</taxon>
        <taxon>Rhabditida</taxon>
        <taxon>Tylenchina</taxon>
        <taxon>Cephalobomorpha</taxon>
        <taxon>Cephaloboidea</taxon>
        <taxon>Cephalobidae</taxon>
        <taxon>Acrobeloides</taxon>
    </lineage>
</organism>
<feature type="transmembrane region" description="Helical" evidence="7">
    <location>
        <begin position="285"/>
        <end position="308"/>
    </location>
</feature>
<feature type="transmembrane region" description="Helical" evidence="7">
    <location>
        <begin position="161"/>
        <end position="178"/>
    </location>
</feature>
<reference evidence="9" key="1">
    <citation type="submission" date="2022-11" db="UniProtKB">
        <authorList>
            <consortium name="WormBaseParasite"/>
        </authorList>
    </citation>
    <scope>IDENTIFICATION</scope>
</reference>
<dbReference type="WBParaSite" id="ACRNAN_scaffold10981.g8264.t1">
    <property type="protein sequence ID" value="ACRNAN_scaffold10981.g8264.t1"/>
    <property type="gene ID" value="ACRNAN_scaffold10981.g8264"/>
</dbReference>
<dbReference type="AlphaFoldDB" id="A0A914CIC8"/>
<evidence type="ECO:0000313" key="8">
    <source>
        <dbReference type="Proteomes" id="UP000887540"/>
    </source>
</evidence>
<keyword evidence="5" id="KW-0333">Golgi apparatus</keyword>
<keyword evidence="3 7" id="KW-0812">Transmembrane</keyword>
<proteinExistence type="predicted"/>
<keyword evidence="4 7" id="KW-1133">Transmembrane helix</keyword>
<evidence type="ECO:0000256" key="5">
    <source>
        <dbReference type="ARBA" id="ARBA00023034"/>
    </source>
</evidence>
<evidence type="ECO:0000256" key="6">
    <source>
        <dbReference type="ARBA" id="ARBA00023136"/>
    </source>
</evidence>